<dbReference type="Gene3D" id="3.40.50.300">
    <property type="entry name" value="P-loop containing nucleotide triphosphate hydrolases"/>
    <property type="match status" value="1"/>
</dbReference>
<comment type="catalytic activity">
    <reaction evidence="12">
        <text>cytidine(34) in elongator tRNA(Met) + acetyl-CoA + ATP + H2O = N(4)-acetylcytidine(34) in elongator tRNA(Met) + ADP + phosphate + CoA + H(+)</text>
        <dbReference type="Rhea" id="RHEA:43788"/>
        <dbReference type="Rhea" id="RHEA-COMP:10693"/>
        <dbReference type="Rhea" id="RHEA-COMP:10694"/>
        <dbReference type="ChEBI" id="CHEBI:15377"/>
        <dbReference type="ChEBI" id="CHEBI:15378"/>
        <dbReference type="ChEBI" id="CHEBI:30616"/>
        <dbReference type="ChEBI" id="CHEBI:43474"/>
        <dbReference type="ChEBI" id="CHEBI:57287"/>
        <dbReference type="ChEBI" id="CHEBI:57288"/>
        <dbReference type="ChEBI" id="CHEBI:74900"/>
        <dbReference type="ChEBI" id="CHEBI:82748"/>
        <dbReference type="ChEBI" id="CHEBI:456216"/>
        <dbReference type="EC" id="2.3.1.193"/>
    </reaction>
</comment>
<evidence type="ECO:0000256" key="8">
    <source>
        <dbReference type="ARBA" id="ARBA00023315"/>
    </source>
</evidence>
<evidence type="ECO:0000259" key="13">
    <source>
        <dbReference type="PROSITE" id="PS51186"/>
    </source>
</evidence>
<keyword evidence="15" id="KW-1185">Reference proteome</keyword>
<sequence length="734" mass="80296">MSRGYYAESPPRPLGQRTVAGITAALRSWLEELQATGGYRGLVVLHSVSPVYAGSLLARILRDVYGDVLCIAPREAREPLRGDCSRLESPGAIDRLLGTENSAVVLVVPRLLRPNLLAAAAETVRGGGVVALAVPPLGEWRPGGDESIGAYRRYLVNRLGAARALFWADYDASIVYRQALPPGRAQAPPGPESYRARSPVHRRLLEAAATLDQARALDEIVLHIRRRGRSVLVTGDRGRGKSGLLGLVAAYLAASHMVGFVPVTAPSPGSVQGFFRVLGAALARLGVRHWTMERGGLVLGVAGPWFHFRYHTPDRVEPGAFTIVDEAAALGPMRLRRLASRSPRLLAATTIHGYEGSGRVLAKMVEAILPEPRLVVWLEHPVRYPPGDPLEEWLYETFMLRAEAPPPPRWPPGRLEALELDRVKLADDYTLLSRVYGILVQAHYRNEPDDLALILDAPHHRLYALLADDTPVAVVDASLEDWDTAYEARIMPDLLAQASPSATRARGLRVVRIAVHPGLQRRGLGTRLLGYVEEQARGMGLDWLGAVFGQPDVLGFWRRNGFYVVYVSPLPSKATGEHNIAVARPLSGLGEEVVLTAARDTLRKLLLAGHSLYRGLTAEAYAAVLEGAPELAQQPLAGLTEEQRHRLSRALEGQLDVEAVLDVLWLLLVNHVLASGGLREPFEEKDRWIVAARVLQGKTMSDIAAGLRVSLQEARESLRRVLEQLAAMQHNRLA</sequence>
<dbReference type="Proteomes" id="UP001341135">
    <property type="component" value="Chromosome"/>
</dbReference>
<dbReference type="InterPro" id="IPR027417">
    <property type="entry name" value="P-loop_NTPase"/>
</dbReference>
<dbReference type="EMBL" id="AP028907">
    <property type="protein sequence ID" value="BES81513.1"/>
    <property type="molecule type" value="Genomic_DNA"/>
</dbReference>
<keyword evidence="7 12" id="KW-0694">RNA-binding</keyword>
<evidence type="ECO:0000256" key="7">
    <source>
        <dbReference type="ARBA" id="ARBA00022884"/>
    </source>
</evidence>
<comment type="catalytic activity">
    <reaction evidence="11">
        <text>a cytidine in mRNA + acetyl-CoA + ATP + H2O = an N(4)-acetylcytidine in mRNA + ADP + phosphate + CoA + H(+)</text>
        <dbReference type="Rhea" id="RHEA:58480"/>
        <dbReference type="Rhea" id="RHEA-COMP:15145"/>
        <dbReference type="Rhea" id="RHEA-COMP:15146"/>
        <dbReference type="ChEBI" id="CHEBI:15377"/>
        <dbReference type="ChEBI" id="CHEBI:15378"/>
        <dbReference type="ChEBI" id="CHEBI:30616"/>
        <dbReference type="ChEBI" id="CHEBI:43474"/>
        <dbReference type="ChEBI" id="CHEBI:57287"/>
        <dbReference type="ChEBI" id="CHEBI:57288"/>
        <dbReference type="ChEBI" id="CHEBI:74900"/>
        <dbReference type="ChEBI" id="CHEBI:82748"/>
        <dbReference type="ChEBI" id="CHEBI:456216"/>
    </reaction>
</comment>
<feature type="binding site" evidence="12">
    <location>
        <position position="559"/>
    </location>
    <ligand>
        <name>acetyl-CoA</name>
        <dbReference type="ChEBI" id="CHEBI:57288"/>
    </ligand>
</feature>
<comment type="similarity">
    <text evidence="12">Belongs to the TmcA family.</text>
</comment>
<dbReference type="InterPro" id="IPR007807">
    <property type="entry name" value="TcmA/NAT10_helicase"/>
</dbReference>
<keyword evidence="3 12" id="KW-0808">Transferase</keyword>
<gene>
    <name evidence="12" type="primary">tmcA</name>
    <name evidence="14" type="ORF">PABY_10800</name>
</gene>
<dbReference type="Pfam" id="PF13718">
    <property type="entry name" value="GNAT_acetyltr_2"/>
    <property type="match status" value="2"/>
</dbReference>
<dbReference type="PROSITE" id="PS51186">
    <property type="entry name" value="GNAT"/>
    <property type="match status" value="1"/>
</dbReference>
<dbReference type="InterPro" id="IPR024914">
    <property type="entry name" value="tRNA_acetyltr_TmcA"/>
</dbReference>
<dbReference type="HAMAP" id="MF_01886">
    <property type="entry name" value="tRNA_acetyltr_TmcA"/>
    <property type="match status" value="1"/>
</dbReference>
<dbReference type="Pfam" id="PF05127">
    <property type="entry name" value="NAT10_TcmA_helicase"/>
    <property type="match status" value="1"/>
</dbReference>
<evidence type="ECO:0000256" key="2">
    <source>
        <dbReference type="ARBA" id="ARBA00022555"/>
    </source>
</evidence>
<evidence type="ECO:0000256" key="4">
    <source>
        <dbReference type="ARBA" id="ARBA00022694"/>
    </source>
</evidence>
<dbReference type="Gene3D" id="3.40.630.30">
    <property type="match status" value="1"/>
</dbReference>
<feature type="binding site" evidence="12">
    <location>
        <begin position="513"/>
        <end position="515"/>
    </location>
    <ligand>
        <name>acetyl-CoA</name>
        <dbReference type="ChEBI" id="CHEBI:57288"/>
    </ligand>
</feature>
<keyword evidence="4 12" id="KW-0819">tRNA processing</keyword>
<keyword evidence="8 12" id="KW-0012">Acyltransferase</keyword>
<dbReference type="Pfam" id="PF08351">
    <property type="entry name" value="TmcA_N"/>
    <property type="match status" value="1"/>
</dbReference>
<name>A0ABM8IVC9_9CREN</name>
<evidence type="ECO:0000256" key="6">
    <source>
        <dbReference type="ARBA" id="ARBA00022840"/>
    </source>
</evidence>
<comment type="catalytic activity">
    <reaction evidence="10">
        <text>a cytidine in RNA + acetyl-CoA + ATP + H2O = an N(4)-acetylcytidine in RNA + ADP + phosphate + CoA + H(+)</text>
        <dbReference type="Rhea" id="RHEA:82211"/>
        <dbReference type="Rhea" id="RHEA-COMP:15704"/>
        <dbReference type="Rhea" id="RHEA-COMP:19834"/>
        <dbReference type="ChEBI" id="CHEBI:15377"/>
        <dbReference type="ChEBI" id="CHEBI:15378"/>
        <dbReference type="ChEBI" id="CHEBI:30616"/>
        <dbReference type="ChEBI" id="CHEBI:43474"/>
        <dbReference type="ChEBI" id="CHEBI:57287"/>
        <dbReference type="ChEBI" id="CHEBI:57288"/>
        <dbReference type="ChEBI" id="CHEBI:74900"/>
        <dbReference type="ChEBI" id="CHEBI:82748"/>
        <dbReference type="ChEBI" id="CHEBI:456216"/>
    </reaction>
</comment>
<keyword evidence="2 12" id="KW-0820">tRNA-binding</keyword>
<reference evidence="14 15" key="1">
    <citation type="submission" date="2023-09" db="EMBL/GenBank/DDBJ databases">
        <title>Pyrofollis japonicus gen. nov. sp. nov., a novel member of the family Pyrodictiaceae isolated from the Iheya North hydrothermal field.</title>
        <authorList>
            <person name="Miyazaki U."/>
            <person name="Sanari M."/>
            <person name="Tame A."/>
            <person name="Kitajima M."/>
            <person name="Okamoto A."/>
            <person name="Sawayama S."/>
            <person name="Miyazaki J."/>
            <person name="Takai K."/>
            <person name="Nakagawa S."/>
        </authorList>
    </citation>
    <scope>NUCLEOTIDE SEQUENCE [LARGE SCALE GENOMIC DNA]</scope>
    <source>
        <strain evidence="14 15">AV2</strain>
    </source>
</reference>
<evidence type="ECO:0000256" key="12">
    <source>
        <dbReference type="HAMAP-Rule" id="MF_01886"/>
    </source>
</evidence>
<dbReference type="InterPro" id="IPR032672">
    <property type="entry name" value="TmcA/NAT10/Kre33"/>
</dbReference>
<evidence type="ECO:0000256" key="9">
    <source>
        <dbReference type="ARBA" id="ARBA00049883"/>
    </source>
</evidence>
<keyword evidence="5 12" id="KW-0547">Nucleotide-binding</keyword>
<accession>A0ABM8IVC9</accession>
<evidence type="ECO:0000256" key="11">
    <source>
        <dbReference type="ARBA" id="ARBA00049914"/>
    </source>
</evidence>
<dbReference type="PANTHER" id="PTHR10925">
    <property type="entry name" value="N-ACETYLTRANSFERASE 10"/>
    <property type="match status" value="1"/>
</dbReference>
<evidence type="ECO:0000313" key="15">
    <source>
        <dbReference type="Proteomes" id="UP001341135"/>
    </source>
</evidence>
<dbReference type="SUPFAM" id="SSF52540">
    <property type="entry name" value="P-loop containing nucleoside triphosphate hydrolases"/>
    <property type="match status" value="1"/>
</dbReference>
<proteinExistence type="inferred from homology"/>
<keyword evidence="1 12" id="KW-0963">Cytoplasm</keyword>
<dbReference type="SUPFAM" id="SSF55729">
    <property type="entry name" value="Acyl-CoA N-acyltransferases (Nat)"/>
    <property type="match status" value="1"/>
</dbReference>
<dbReference type="Gene3D" id="3.40.50.11040">
    <property type="match status" value="1"/>
</dbReference>
<feature type="binding site" evidence="12">
    <location>
        <position position="383"/>
    </location>
    <ligand>
        <name>ATP</name>
        <dbReference type="ChEBI" id="CHEBI:30616"/>
    </ligand>
</feature>
<protein>
    <recommendedName>
        <fullName evidence="12">tRNA(Met) cytidine acetyltransferase TmcA</fullName>
        <ecNumber evidence="12">2.3.1.193</ecNumber>
    </recommendedName>
</protein>
<evidence type="ECO:0000256" key="3">
    <source>
        <dbReference type="ARBA" id="ARBA00022679"/>
    </source>
</evidence>
<evidence type="ECO:0000256" key="1">
    <source>
        <dbReference type="ARBA" id="ARBA00022490"/>
    </source>
</evidence>
<comment type="catalytic activity">
    <reaction evidence="9">
        <text>a cytidine in tRNA + acetyl-CoA + ATP + H2O = an N(4)-acetylcytidine in tRNA + ADP + phosphate + CoA + H(+)</text>
        <dbReference type="Rhea" id="RHEA:53876"/>
        <dbReference type="Rhea" id="RHEA-COMP:13670"/>
        <dbReference type="Rhea" id="RHEA-COMP:13671"/>
        <dbReference type="ChEBI" id="CHEBI:15377"/>
        <dbReference type="ChEBI" id="CHEBI:15378"/>
        <dbReference type="ChEBI" id="CHEBI:30616"/>
        <dbReference type="ChEBI" id="CHEBI:43474"/>
        <dbReference type="ChEBI" id="CHEBI:57287"/>
        <dbReference type="ChEBI" id="CHEBI:57288"/>
        <dbReference type="ChEBI" id="CHEBI:74900"/>
        <dbReference type="ChEBI" id="CHEBI:82748"/>
        <dbReference type="ChEBI" id="CHEBI:456216"/>
    </reaction>
</comment>
<dbReference type="InterPro" id="IPR013562">
    <property type="entry name" value="TmcA/NAT10_N"/>
</dbReference>
<comment type="caution">
    <text evidence="12">Lacks conserved residue(s) required for the propagation of feature annotation.</text>
</comment>
<evidence type="ECO:0000256" key="10">
    <source>
        <dbReference type="ARBA" id="ARBA00049889"/>
    </source>
</evidence>
<feature type="domain" description="N-acetyltransferase" evidence="13">
    <location>
        <begin position="421"/>
        <end position="587"/>
    </location>
</feature>
<comment type="subcellular location">
    <subcellularLocation>
        <location evidence="12">Cytoplasm</location>
    </subcellularLocation>
</comment>
<feature type="binding site" evidence="12">
    <location>
        <position position="213"/>
    </location>
    <ligand>
        <name>ATP</name>
        <dbReference type="ChEBI" id="CHEBI:30616"/>
    </ligand>
</feature>
<keyword evidence="6 12" id="KW-0067">ATP-binding</keyword>
<dbReference type="InterPro" id="IPR016181">
    <property type="entry name" value="Acyl_CoA_acyltransferase"/>
</dbReference>
<dbReference type="CDD" id="cd04301">
    <property type="entry name" value="NAT_SF"/>
    <property type="match status" value="1"/>
</dbReference>
<evidence type="ECO:0000313" key="14">
    <source>
        <dbReference type="EMBL" id="BES81513.1"/>
    </source>
</evidence>
<dbReference type="InterPro" id="IPR000182">
    <property type="entry name" value="GNAT_dom"/>
</dbReference>
<dbReference type="EC" id="2.3.1.193" evidence="12"/>
<organism evidence="14 15">
    <name type="scientific">Pyrodictium abyssi</name>
    <dbReference type="NCBI Taxonomy" id="54256"/>
    <lineage>
        <taxon>Archaea</taxon>
        <taxon>Thermoproteota</taxon>
        <taxon>Thermoprotei</taxon>
        <taxon>Desulfurococcales</taxon>
        <taxon>Pyrodictiaceae</taxon>
        <taxon>Pyrodictium</taxon>
    </lineage>
</organism>
<dbReference type="PANTHER" id="PTHR10925:SF5">
    <property type="entry name" value="RNA CYTIDINE ACETYLTRANSFERASE"/>
    <property type="match status" value="1"/>
</dbReference>
<evidence type="ECO:0000256" key="5">
    <source>
        <dbReference type="ARBA" id="ARBA00022741"/>
    </source>
</evidence>
<comment type="function">
    <text evidence="12">Catalyzes the formation of N(4)-acetylcytidine (ac(4)C) at the wobble position of tRNA(Met), by using acetyl-CoA as an acetyl donor and ATP (or GTP).</text>
</comment>